<proteinExistence type="predicted"/>
<dbReference type="AlphaFoldDB" id="A0A9K3N314"/>
<dbReference type="EMBL" id="MNCJ02000325">
    <property type="protein sequence ID" value="KAF5784865.1"/>
    <property type="molecule type" value="Genomic_DNA"/>
</dbReference>
<accession>A0A9K3N314</accession>
<comment type="caution">
    <text evidence="1">The sequence shown here is derived from an EMBL/GenBank/DDBJ whole genome shotgun (WGS) entry which is preliminary data.</text>
</comment>
<gene>
    <name evidence="1" type="ORF">HanXRQr2_Chr10g0421861</name>
</gene>
<evidence type="ECO:0000313" key="2">
    <source>
        <dbReference type="Proteomes" id="UP000215914"/>
    </source>
</evidence>
<protein>
    <submittedName>
        <fullName evidence="1">Uncharacterized protein</fullName>
    </submittedName>
</protein>
<evidence type="ECO:0000313" key="1">
    <source>
        <dbReference type="EMBL" id="KAF5784865.1"/>
    </source>
</evidence>
<keyword evidence="2" id="KW-1185">Reference proteome</keyword>
<sequence length="62" mass="7023">MKFVPNFNHPLPNNFPSPFPFQIRSPHLRNADLNFHVFFGRPGKGTCRIQVSSIEGGANRSQ</sequence>
<dbReference type="Proteomes" id="UP000215914">
    <property type="component" value="Unassembled WGS sequence"/>
</dbReference>
<dbReference type="Gramene" id="mRNA:HanXRQr2_Chr10g0421861">
    <property type="protein sequence ID" value="CDS:HanXRQr2_Chr10g0421861.1"/>
    <property type="gene ID" value="HanXRQr2_Chr10g0421861"/>
</dbReference>
<name>A0A9K3N314_HELAN</name>
<reference evidence="1" key="2">
    <citation type="submission" date="2020-06" db="EMBL/GenBank/DDBJ databases">
        <title>Helianthus annuus Genome sequencing and assembly Release 2.</title>
        <authorList>
            <person name="Gouzy J."/>
            <person name="Langlade N."/>
            <person name="Munos S."/>
        </authorList>
    </citation>
    <scope>NUCLEOTIDE SEQUENCE</scope>
    <source>
        <tissue evidence="1">Leaves</tissue>
    </source>
</reference>
<organism evidence="1 2">
    <name type="scientific">Helianthus annuus</name>
    <name type="common">Common sunflower</name>
    <dbReference type="NCBI Taxonomy" id="4232"/>
    <lineage>
        <taxon>Eukaryota</taxon>
        <taxon>Viridiplantae</taxon>
        <taxon>Streptophyta</taxon>
        <taxon>Embryophyta</taxon>
        <taxon>Tracheophyta</taxon>
        <taxon>Spermatophyta</taxon>
        <taxon>Magnoliopsida</taxon>
        <taxon>eudicotyledons</taxon>
        <taxon>Gunneridae</taxon>
        <taxon>Pentapetalae</taxon>
        <taxon>asterids</taxon>
        <taxon>campanulids</taxon>
        <taxon>Asterales</taxon>
        <taxon>Asteraceae</taxon>
        <taxon>Asteroideae</taxon>
        <taxon>Heliantheae alliance</taxon>
        <taxon>Heliantheae</taxon>
        <taxon>Helianthus</taxon>
    </lineage>
</organism>
<reference evidence="1" key="1">
    <citation type="journal article" date="2017" name="Nature">
        <title>The sunflower genome provides insights into oil metabolism, flowering and Asterid evolution.</title>
        <authorList>
            <person name="Badouin H."/>
            <person name="Gouzy J."/>
            <person name="Grassa C.J."/>
            <person name="Murat F."/>
            <person name="Staton S.E."/>
            <person name="Cottret L."/>
            <person name="Lelandais-Briere C."/>
            <person name="Owens G.L."/>
            <person name="Carrere S."/>
            <person name="Mayjonade B."/>
            <person name="Legrand L."/>
            <person name="Gill N."/>
            <person name="Kane N.C."/>
            <person name="Bowers J.E."/>
            <person name="Hubner S."/>
            <person name="Bellec A."/>
            <person name="Berard A."/>
            <person name="Berges H."/>
            <person name="Blanchet N."/>
            <person name="Boniface M.C."/>
            <person name="Brunel D."/>
            <person name="Catrice O."/>
            <person name="Chaidir N."/>
            <person name="Claudel C."/>
            <person name="Donnadieu C."/>
            <person name="Faraut T."/>
            <person name="Fievet G."/>
            <person name="Helmstetter N."/>
            <person name="King M."/>
            <person name="Knapp S.J."/>
            <person name="Lai Z."/>
            <person name="Le Paslier M.C."/>
            <person name="Lippi Y."/>
            <person name="Lorenzon L."/>
            <person name="Mandel J.R."/>
            <person name="Marage G."/>
            <person name="Marchand G."/>
            <person name="Marquand E."/>
            <person name="Bret-Mestries E."/>
            <person name="Morien E."/>
            <person name="Nambeesan S."/>
            <person name="Nguyen T."/>
            <person name="Pegot-Espagnet P."/>
            <person name="Pouilly N."/>
            <person name="Raftis F."/>
            <person name="Sallet E."/>
            <person name="Schiex T."/>
            <person name="Thomas J."/>
            <person name="Vandecasteele C."/>
            <person name="Vares D."/>
            <person name="Vear F."/>
            <person name="Vautrin S."/>
            <person name="Crespi M."/>
            <person name="Mangin B."/>
            <person name="Burke J.M."/>
            <person name="Salse J."/>
            <person name="Munos S."/>
            <person name="Vincourt P."/>
            <person name="Rieseberg L.H."/>
            <person name="Langlade N.B."/>
        </authorList>
    </citation>
    <scope>NUCLEOTIDE SEQUENCE</scope>
    <source>
        <tissue evidence="1">Leaves</tissue>
    </source>
</reference>